<dbReference type="Gene3D" id="1.20.1510.10">
    <property type="entry name" value="Cation efflux protein transmembrane domain"/>
    <property type="match status" value="1"/>
</dbReference>
<feature type="transmembrane region" description="Helical" evidence="8">
    <location>
        <begin position="60"/>
        <end position="78"/>
    </location>
</feature>
<dbReference type="Pfam" id="PF16916">
    <property type="entry name" value="ZT_dimer"/>
    <property type="match status" value="1"/>
</dbReference>
<dbReference type="EMBL" id="WBKB01000001">
    <property type="protein sequence ID" value="KAB1645251.1"/>
    <property type="molecule type" value="Genomic_DNA"/>
</dbReference>
<feature type="transmembrane region" description="Helical" evidence="8">
    <location>
        <begin position="90"/>
        <end position="116"/>
    </location>
</feature>
<dbReference type="PANTHER" id="PTHR11562">
    <property type="entry name" value="CATION EFFLUX PROTEIN/ ZINC TRANSPORTER"/>
    <property type="match status" value="1"/>
</dbReference>
<dbReference type="Proteomes" id="UP000433493">
    <property type="component" value="Unassembled WGS sequence"/>
</dbReference>
<evidence type="ECO:0000259" key="9">
    <source>
        <dbReference type="Pfam" id="PF01545"/>
    </source>
</evidence>
<dbReference type="InterPro" id="IPR027469">
    <property type="entry name" value="Cation_efflux_TMD_sf"/>
</dbReference>
<dbReference type="InterPro" id="IPR036837">
    <property type="entry name" value="Cation_efflux_CTD_sf"/>
</dbReference>
<comment type="similarity">
    <text evidence="2">Belongs to the cation diffusion facilitator (CDF) transporter (TC 2.A.4) family. SLC30A subfamily.</text>
</comment>
<feature type="transmembrane region" description="Helical" evidence="8">
    <location>
        <begin position="160"/>
        <end position="180"/>
    </location>
</feature>
<dbReference type="RefSeq" id="WP_158051259.1">
    <property type="nucleotide sequence ID" value="NZ_WBKB01000001.1"/>
</dbReference>
<evidence type="ECO:0000256" key="3">
    <source>
        <dbReference type="ARBA" id="ARBA00022448"/>
    </source>
</evidence>
<evidence type="ECO:0000256" key="4">
    <source>
        <dbReference type="ARBA" id="ARBA00022692"/>
    </source>
</evidence>
<keyword evidence="6" id="KW-0406">Ion transport</keyword>
<evidence type="ECO:0000259" key="10">
    <source>
        <dbReference type="Pfam" id="PF16916"/>
    </source>
</evidence>
<organism evidence="11 12">
    <name type="scientific">Gulosibacter chungangensis</name>
    <dbReference type="NCBI Taxonomy" id="979746"/>
    <lineage>
        <taxon>Bacteria</taxon>
        <taxon>Bacillati</taxon>
        <taxon>Actinomycetota</taxon>
        <taxon>Actinomycetes</taxon>
        <taxon>Micrococcales</taxon>
        <taxon>Microbacteriaceae</taxon>
        <taxon>Gulosibacter</taxon>
    </lineage>
</organism>
<gene>
    <name evidence="11" type="ORF">F8O05_03130</name>
</gene>
<feature type="transmembrane region" description="Helical" evidence="8">
    <location>
        <begin position="192"/>
        <end position="210"/>
    </location>
</feature>
<dbReference type="SUPFAM" id="SSF161111">
    <property type="entry name" value="Cation efflux protein transmembrane domain-like"/>
    <property type="match status" value="1"/>
</dbReference>
<dbReference type="InterPro" id="IPR058533">
    <property type="entry name" value="Cation_efflux_TM"/>
</dbReference>
<keyword evidence="3" id="KW-0813">Transport</keyword>
<sequence>MGIGHNHDHGGGQNAVQTATGSHRRRLMVVLGIYATIILAQIVGAAVTGSLALMAEAGHMAVDASGILIALIATFLAARKASKKRTYGMMRAEIVAVLINCLLLFALGGIILVEAVERWFNPTDVEGGGVIAFAVVGLIGASISLIILSRGAKESLNVKAAFLEVMSDGIGAAAIIVSGILNITLGWKQGDAIAAAAIGVIILPRAFMLLKQAINIILQGVPDGIDIEQVRKEIDGTDGVEAVHSLHVWALTSGVPVMSAHIILTDDAHEQGRGTQILDQVTERMRELFNIEHSTVQLEEPGHLEHEGAMHRDLAGLTDAPSVSGGQHAGHSH</sequence>
<evidence type="ECO:0000256" key="8">
    <source>
        <dbReference type="SAM" id="Phobius"/>
    </source>
</evidence>
<evidence type="ECO:0000256" key="5">
    <source>
        <dbReference type="ARBA" id="ARBA00022989"/>
    </source>
</evidence>
<dbReference type="OrthoDB" id="9809646at2"/>
<keyword evidence="5 8" id="KW-1133">Transmembrane helix</keyword>
<reference evidence="11 12" key="1">
    <citation type="submission" date="2019-09" db="EMBL/GenBank/DDBJ databases">
        <title>Phylogeny of genus Pseudoclavibacter and closely related genus.</title>
        <authorList>
            <person name="Li Y."/>
        </authorList>
    </citation>
    <scope>NUCLEOTIDE SEQUENCE [LARGE SCALE GENOMIC DNA]</scope>
    <source>
        <strain evidence="11 12">KCTC 13959</strain>
    </source>
</reference>
<protein>
    <submittedName>
        <fullName evidence="11">Cation transporter</fullName>
    </submittedName>
</protein>
<dbReference type="AlphaFoldDB" id="A0A7J5BG42"/>
<dbReference type="PANTHER" id="PTHR11562:SF17">
    <property type="entry name" value="RE54080P-RELATED"/>
    <property type="match status" value="1"/>
</dbReference>
<evidence type="ECO:0000313" key="11">
    <source>
        <dbReference type="EMBL" id="KAB1645251.1"/>
    </source>
</evidence>
<dbReference type="Pfam" id="PF01545">
    <property type="entry name" value="Cation_efflux"/>
    <property type="match status" value="1"/>
</dbReference>
<dbReference type="InterPro" id="IPR002524">
    <property type="entry name" value="Cation_efflux"/>
</dbReference>
<feature type="domain" description="Cation efflux protein cytoplasmic" evidence="10">
    <location>
        <begin position="222"/>
        <end position="300"/>
    </location>
</feature>
<evidence type="ECO:0000256" key="7">
    <source>
        <dbReference type="ARBA" id="ARBA00023136"/>
    </source>
</evidence>
<comment type="subcellular location">
    <subcellularLocation>
        <location evidence="1">Membrane</location>
        <topology evidence="1">Multi-pass membrane protein</topology>
    </subcellularLocation>
</comment>
<dbReference type="GO" id="GO:0005385">
    <property type="term" value="F:zinc ion transmembrane transporter activity"/>
    <property type="evidence" value="ECO:0007669"/>
    <property type="project" value="TreeGrafter"/>
</dbReference>
<evidence type="ECO:0000313" key="12">
    <source>
        <dbReference type="Proteomes" id="UP000433493"/>
    </source>
</evidence>
<feature type="transmembrane region" description="Helical" evidence="8">
    <location>
        <begin position="27"/>
        <end position="54"/>
    </location>
</feature>
<feature type="transmembrane region" description="Helical" evidence="8">
    <location>
        <begin position="128"/>
        <end position="148"/>
    </location>
</feature>
<dbReference type="InterPro" id="IPR027470">
    <property type="entry name" value="Cation_efflux_CTD"/>
</dbReference>
<dbReference type="GO" id="GO:0005886">
    <property type="term" value="C:plasma membrane"/>
    <property type="evidence" value="ECO:0007669"/>
    <property type="project" value="TreeGrafter"/>
</dbReference>
<keyword evidence="7 8" id="KW-0472">Membrane</keyword>
<proteinExistence type="inferred from homology"/>
<feature type="domain" description="Cation efflux protein transmembrane" evidence="9">
    <location>
        <begin position="27"/>
        <end position="218"/>
    </location>
</feature>
<evidence type="ECO:0000256" key="1">
    <source>
        <dbReference type="ARBA" id="ARBA00004141"/>
    </source>
</evidence>
<keyword evidence="12" id="KW-1185">Reference proteome</keyword>
<dbReference type="NCBIfam" id="TIGR01297">
    <property type="entry name" value="CDF"/>
    <property type="match status" value="1"/>
</dbReference>
<accession>A0A7J5BG42</accession>
<dbReference type="SUPFAM" id="SSF160240">
    <property type="entry name" value="Cation efflux protein cytoplasmic domain-like"/>
    <property type="match status" value="1"/>
</dbReference>
<dbReference type="InterPro" id="IPR050681">
    <property type="entry name" value="CDF/SLC30A"/>
</dbReference>
<keyword evidence="4 8" id="KW-0812">Transmembrane</keyword>
<comment type="caution">
    <text evidence="11">The sequence shown here is derived from an EMBL/GenBank/DDBJ whole genome shotgun (WGS) entry which is preliminary data.</text>
</comment>
<evidence type="ECO:0000256" key="2">
    <source>
        <dbReference type="ARBA" id="ARBA00008873"/>
    </source>
</evidence>
<evidence type="ECO:0000256" key="6">
    <source>
        <dbReference type="ARBA" id="ARBA00023065"/>
    </source>
</evidence>
<name>A0A7J5BG42_9MICO</name>